<evidence type="ECO:0000313" key="2">
    <source>
        <dbReference type="EMBL" id="KJA14080.1"/>
    </source>
</evidence>
<dbReference type="Pfam" id="PF03142">
    <property type="entry name" value="Chitin_synth_2"/>
    <property type="match status" value="1"/>
</dbReference>
<dbReference type="GO" id="GO:0016740">
    <property type="term" value="F:transferase activity"/>
    <property type="evidence" value="ECO:0007669"/>
    <property type="project" value="UniProtKB-KW"/>
</dbReference>
<dbReference type="STRING" id="945553.A0A0D2P067"/>
<reference evidence="2" key="1">
    <citation type="submission" date="2014-04" db="EMBL/GenBank/DDBJ databases">
        <title>Evolutionary Origins and Diversification of the Mycorrhizal Mutualists.</title>
        <authorList>
            <consortium name="DOE Joint Genome Institute"/>
            <person name="Kohler A."/>
            <person name="Kuo A."/>
            <person name="Nagy L.G."/>
            <person name="Floudas D."/>
            <person name="Copeland A."/>
            <person name="Barry K.W."/>
            <person name="Cichocki N."/>
            <person name="Veneault-Fourrey C."/>
            <person name="LaButti K."/>
            <person name="Lindquist E.A."/>
            <person name="Lipzen A."/>
            <person name="Lundell T."/>
            <person name="Morin E."/>
            <person name="Murat C."/>
            <person name="Riley R."/>
            <person name="Ohm R."/>
            <person name="Sun H."/>
            <person name="Tunlid A."/>
            <person name="Henrissat B."/>
            <person name="Grigoriev I.V."/>
            <person name="Hibbett D.S."/>
            <person name="Martin F."/>
            <person name="Consortium M.G."/>
        </authorList>
    </citation>
    <scope>NUCLEOTIDE SEQUENCE [LARGE SCALE GENOMIC DNA]</scope>
    <source>
        <strain evidence="2">FD-334 SS-4</strain>
    </source>
</reference>
<keyword evidence="3" id="KW-1185">Reference proteome</keyword>
<dbReference type="AlphaFoldDB" id="A0A0D2P067"/>
<organism evidence="2 3">
    <name type="scientific">Hypholoma sublateritium (strain FD-334 SS-4)</name>
    <dbReference type="NCBI Taxonomy" id="945553"/>
    <lineage>
        <taxon>Eukaryota</taxon>
        <taxon>Fungi</taxon>
        <taxon>Dikarya</taxon>
        <taxon>Basidiomycota</taxon>
        <taxon>Agaricomycotina</taxon>
        <taxon>Agaricomycetes</taxon>
        <taxon>Agaricomycetidae</taxon>
        <taxon>Agaricales</taxon>
        <taxon>Agaricineae</taxon>
        <taxon>Strophariaceae</taxon>
        <taxon>Hypholoma</taxon>
    </lineage>
</organism>
<dbReference type="EMBL" id="KN817743">
    <property type="protein sequence ID" value="KJA13420.1"/>
    <property type="molecule type" value="Genomic_DNA"/>
</dbReference>
<name>A0A0D2P067_HYPSF</name>
<evidence type="ECO:0000313" key="3">
    <source>
        <dbReference type="Proteomes" id="UP000054270"/>
    </source>
</evidence>
<dbReference type="OrthoDB" id="2971509at2759"/>
<dbReference type="Proteomes" id="UP000054270">
    <property type="component" value="Unassembled WGS sequence"/>
</dbReference>
<accession>A0A0D2P067</accession>
<evidence type="ECO:0000313" key="1">
    <source>
        <dbReference type="EMBL" id="KJA13420.1"/>
    </source>
</evidence>
<proteinExistence type="predicted"/>
<reference evidence="3" key="2">
    <citation type="submission" date="2014-04" db="EMBL/GenBank/DDBJ databases">
        <title>Evolutionary Origins and Diversification of the Mycorrhizal Mutualists.</title>
        <authorList>
            <consortium name="DOE Joint Genome Institute"/>
            <consortium name="Mycorrhizal Genomics Consortium"/>
            <person name="Kohler A."/>
            <person name="Kuo A."/>
            <person name="Nagy L.G."/>
            <person name="Floudas D."/>
            <person name="Copeland A."/>
            <person name="Barry K.W."/>
            <person name="Cichocki N."/>
            <person name="Veneault-Fourrey C."/>
            <person name="LaButti K."/>
            <person name="Lindquist E.A."/>
            <person name="Lipzen A."/>
            <person name="Lundell T."/>
            <person name="Morin E."/>
            <person name="Murat C."/>
            <person name="Riley R."/>
            <person name="Ohm R."/>
            <person name="Sun H."/>
            <person name="Tunlid A."/>
            <person name="Henrissat B."/>
            <person name="Grigoriev I.V."/>
            <person name="Hibbett D.S."/>
            <person name="Martin F."/>
        </authorList>
    </citation>
    <scope>NUCLEOTIDE SEQUENCE [LARGE SCALE GENOMIC DNA]</scope>
    <source>
        <strain evidence="3">FD-334 SS-4</strain>
    </source>
</reference>
<dbReference type="EMBL" id="KN817695">
    <property type="protein sequence ID" value="KJA14080.1"/>
    <property type="molecule type" value="Genomic_DNA"/>
</dbReference>
<protein>
    <submittedName>
        <fullName evidence="2">Glycosyltransferase family 2 protein</fullName>
    </submittedName>
</protein>
<sequence>MLNSMNSTHRAQHTACLSNVFLKGEADFRESAKCQVQNYFFVVISVATNINFPIKSRLLSGAAQGATHDDKRKLLFIICDGNIIGSGNDRTTPRIVLGILGGRPIVIFNHSVEGCSEPNVDTLHKMKLFSLSTFKTEFCPDAVVHTMAPESRRILLLQRHRWIS</sequence>
<keyword evidence="2" id="KW-0808">Transferase</keyword>
<gene>
    <name evidence="2" type="ORF">HYPSUDRAFT_208993</name>
    <name evidence="1" type="ORF">HYPSUDRAFT_209561</name>
</gene>